<gene>
    <name evidence="1" type="ORF">GCM10009416_19690</name>
</gene>
<evidence type="ECO:0000313" key="2">
    <source>
        <dbReference type="Proteomes" id="UP001501588"/>
    </source>
</evidence>
<sequence>MRYLTIENNGRPWRLCINTNQADLEGFLAKHAAEAVAPGGFTTRPSTPHEAAQCAAAHTEFIDKGGDYGSFFSVEA</sequence>
<dbReference type="Proteomes" id="UP001501588">
    <property type="component" value="Unassembled WGS sequence"/>
</dbReference>
<organism evidence="1 2">
    <name type="scientific">Craurococcus roseus</name>
    <dbReference type="NCBI Taxonomy" id="77585"/>
    <lineage>
        <taxon>Bacteria</taxon>
        <taxon>Pseudomonadati</taxon>
        <taxon>Pseudomonadota</taxon>
        <taxon>Alphaproteobacteria</taxon>
        <taxon>Acetobacterales</taxon>
        <taxon>Acetobacteraceae</taxon>
        <taxon>Craurococcus</taxon>
    </lineage>
</organism>
<dbReference type="RefSeq" id="WP_343895079.1">
    <property type="nucleotide sequence ID" value="NZ_BAAAFZ010000023.1"/>
</dbReference>
<keyword evidence="2" id="KW-1185">Reference proteome</keyword>
<accession>A0ABN1F3Z7</accession>
<evidence type="ECO:0008006" key="3">
    <source>
        <dbReference type="Google" id="ProtNLM"/>
    </source>
</evidence>
<dbReference type="EMBL" id="BAAAFZ010000023">
    <property type="protein sequence ID" value="GAA0581271.1"/>
    <property type="molecule type" value="Genomic_DNA"/>
</dbReference>
<evidence type="ECO:0000313" key="1">
    <source>
        <dbReference type="EMBL" id="GAA0581271.1"/>
    </source>
</evidence>
<reference evidence="1 2" key="1">
    <citation type="journal article" date="2019" name="Int. J. Syst. Evol. Microbiol.">
        <title>The Global Catalogue of Microorganisms (GCM) 10K type strain sequencing project: providing services to taxonomists for standard genome sequencing and annotation.</title>
        <authorList>
            <consortium name="The Broad Institute Genomics Platform"/>
            <consortium name="The Broad Institute Genome Sequencing Center for Infectious Disease"/>
            <person name="Wu L."/>
            <person name="Ma J."/>
        </authorList>
    </citation>
    <scope>NUCLEOTIDE SEQUENCE [LARGE SCALE GENOMIC DNA]</scope>
    <source>
        <strain evidence="1 2">JCM 9933</strain>
    </source>
</reference>
<name>A0ABN1F3Z7_9PROT</name>
<proteinExistence type="predicted"/>
<protein>
    <recommendedName>
        <fullName evidence="3">DUF2188 domain-containing protein</fullName>
    </recommendedName>
</protein>
<comment type="caution">
    <text evidence="1">The sequence shown here is derived from an EMBL/GenBank/DDBJ whole genome shotgun (WGS) entry which is preliminary data.</text>
</comment>